<feature type="region of interest" description="Disordered" evidence="1">
    <location>
        <begin position="1"/>
        <end position="22"/>
    </location>
</feature>
<comment type="caution">
    <text evidence="2">The sequence shown here is derived from an EMBL/GenBank/DDBJ whole genome shotgun (WGS) entry which is preliminary data.</text>
</comment>
<sequence length="197" mass="22692">MMITASPSASSQTETRDSSHVPALGNSLLPSVSPVSVPPPAFLAEAFMIRLGIEERIGRIEATQKELEVNLKVSKEWWPRMRYENEVPYKQNEELAWRLRAKLMKNDELSIKVRTLHAELKKVTKEHKMDISRINADYENAMATLKCNQEEAFEGFKKNILKMLSNVTVELKSNIFLYTQVVIGPFYVHWTLMLLLR</sequence>
<evidence type="ECO:0000256" key="1">
    <source>
        <dbReference type="SAM" id="MobiDB-lite"/>
    </source>
</evidence>
<keyword evidence="3" id="KW-1185">Reference proteome</keyword>
<accession>A0ABR0PN51</accession>
<name>A0ABR0PN51_GOSAR</name>
<reference evidence="2 3" key="1">
    <citation type="submission" date="2023-03" db="EMBL/GenBank/DDBJ databases">
        <title>WGS of Gossypium arboreum.</title>
        <authorList>
            <person name="Yu D."/>
        </authorList>
    </citation>
    <scope>NUCLEOTIDE SEQUENCE [LARGE SCALE GENOMIC DNA]</scope>
    <source>
        <tissue evidence="2">Leaf</tissue>
    </source>
</reference>
<feature type="compositionally biased region" description="Polar residues" evidence="1">
    <location>
        <begin position="1"/>
        <end position="13"/>
    </location>
</feature>
<dbReference type="EMBL" id="JARKNE010000006">
    <property type="protein sequence ID" value="KAK5825685.1"/>
    <property type="molecule type" value="Genomic_DNA"/>
</dbReference>
<organism evidence="2 3">
    <name type="scientific">Gossypium arboreum</name>
    <name type="common">Tree cotton</name>
    <name type="synonym">Gossypium nanking</name>
    <dbReference type="NCBI Taxonomy" id="29729"/>
    <lineage>
        <taxon>Eukaryota</taxon>
        <taxon>Viridiplantae</taxon>
        <taxon>Streptophyta</taxon>
        <taxon>Embryophyta</taxon>
        <taxon>Tracheophyta</taxon>
        <taxon>Spermatophyta</taxon>
        <taxon>Magnoliopsida</taxon>
        <taxon>eudicotyledons</taxon>
        <taxon>Gunneridae</taxon>
        <taxon>Pentapetalae</taxon>
        <taxon>rosids</taxon>
        <taxon>malvids</taxon>
        <taxon>Malvales</taxon>
        <taxon>Malvaceae</taxon>
        <taxon>Malvoideae</taxon>
        <taxon>Gossypium</taxon>
    </lineage>
</organism>
<protein>
    <submittedName>
        <fullName evidence="2">Uncharacterized protein</fullName>
    </submittedName>
</protein>
<proteinExistence type="predicted"/>
<gene>
    <name evidence="2" type="ORF">PVK06_020543</name>
</gene>
<evidence type="ECO:0000313" key="2">
    <source>
        <dbReference type="EMBL" id="KAK5825685.1"/>
    </source>
</evidence>
<evidence type="ECO:0000313" key="3">
    <source>
        <dbReference type="Proteomes" id="UP001358586"/>
    </source>
</evidence>
<dbReference type="Proteomes" id="UP001358586">
    <property type="component" value="Chromosome 6"/>
</dbReference>